<evidence type="ECO:0000313" key="3">
    <source>
        <dbReference type="Proteomes" id="UP001054884"/>
    </source>
</evidence>
<dbReference type="EMBL" id="BNHY01000047">
    <property type="protein sequence ID" value="GHN34454.1"/>
    <property type="molecule type" value="Genomic_DNA"/>
</dbReference>
<proteinExistence type="predicted"/>
<dbReference type="PANTHER" id="PTHR33121">
    <property type="entry name" value="CYCLIC DI-GMP PHOSPHODIESTERASE PDEF"/>
    <property type="match status" value="1"/>
</dbReference>
<gene>
    <name evidence="2" type="ORF">ME791_16060</name>
</gene>
<protein>
    <recommendedName>
        <fullName evidence="1">EAL domain-containing protein</fullName>
    </recommendedName>
</protein>
<reference evidence="2 3" key="1">
    <citation type="journal article" date="2022" name="J. Dairy Sci.">
        <title>Genetic diversity of Lactobacillus delbrueckii isolated from raw milk in Hokkaido, Japan.</title>
        <authorList>
            <person name="Tsuchihashi H."/>
            <person name="Ichikawa A."/>
            <person name="Takeda M."/>
            <person name="Koizumi A."/>
            <person name="Mizoguchi C."/>
            <person name="Ishida T."/>
            <person name="Kimura K."/>
        </authorList>
    </citation>
    <scope>NUCLEOTIDE SEQUENCE [LARGE SCALE GENOMIC DNA]</scope>
    <source>
        <strain evidence="2 3">ME-791</strain>
    </source>
</reference>
<dbReference type="InterPro" id="IPR050706">
    <property type="entry name" value="Cyclic-di-GMP_PDE-like"/>
</dbReference>
<dbReference type="CDD" id="cd01948">
    <property type="entry name" value="EAL"/>
    <property type="match status" value="1"/>
</dbReference>
<evidence type="ECO:0000313" key="2">
    <source>
        <dbReference type="EMBL" id="GHN34454.1"/>
    </source>
</evidence>
<accession>A0ABD0AHG4</accession>
<feature type="domain" description="EAL" evidence="1">
    <location>
        <begin position="1"/>
        <end position="148"/>
    </location>
</feature>
<organism evidence="2 3">
    <name type="scientific">Lactobacillus delbrueckii</name>
    <dbReference type="NCBI Taxonomy" id="1584"/>
    <lineage>
        <taxon>Bacteria</taxon>
        <taxon>Bacillati</taxon>
        <taxon>Bacillota</taxon>
        <taxon>Bacilli</taxon>
        <taxon>Lactobacillales</taxon>
        <taxon>Lactobacillaceae</taxon>
        <taxon>Lactobacillus</taxon>
    </lineage>
</organism>
<dbReference type="PROSITE" id="PS50883">
    <property type="entry name" value="EAL"/>
    <property type="match status" value="1"/>
</dbReference>
<dbReference type="InterPro" id="IPR001633">
    <property type="entry name" value="EAL_dom"/>
</dbReference>
<name>A0ABD0AHG4_9LACO</name>
<dbReference type="SUPFAM" id="SSF141868">
    <property type="entry name" value="EAL domain-like"/>
    <property type="match status" value="1"/>
</dbReference>
<sequence length="148" mass="17044">MIDIQNMKLAECEALSRWIDPRYGFLSPDKFIPALEANREVYKADCHVLEGYGQDAEFLREKKKEIFPISFNISRTDLEACDIYQKIEDTVARYGLSRDQVHIEITESALNDSSQAMVEAVQHFHDLGYQVWMDDFGSGYSSRKPLAL</sequence>
<dbReference type="Proteomes" id="UP001054884">
    <property type="component" value="Unassembled WGS sequence"/>
</dbReference>
<comment type="caution">
    <text evidence="2">The sequence shown here is derived from an EMBL/GenBank/DDBJ whole genome shotgun (WGS) entry which is preliminary data.</text>
</comment>
<dbReference type="InterPro" id="IPR035919">
    <property type="entry name" value="EAL_sf"/>
</dbReference>
<dbReference type="Pfam" id="PF00563">
    <property type="entry name" value="EAL"/>
    <property type="match status" value="1"/>
</dbReference>
<dbReference type="SMART" id="SM00052">
    <property type="entry name" value="EAL"/>
    <property type="match status" value="1"/>
</dbReference>
<dbReference type="RefSeq" id="WP_003614672.1">
    <property type="nucleotide sequence ID" value="NZ_BNHQ01000049.1"/>
</dbReference>
<dbReference type="Gene3D" id="3.20.20.450">
    <property type="entry name" value="EAL domain"/>
    <property type="match status" value="1"/>
</dbReference>
<evidence type="ECO:0000259" key="1">
    <source>
        <dbReference type="PROSITE" id="PS50883"/>
    </source>
</evidence>
<dbReference type="AlphaFoldDB" id="A0ABD0AHG4"/>
<dbReference type="PANTHER" id="PTHR33121:SF71">
    <property type="entry name" value="OXYGEN SENSOR PROTEIN DOSP"/>
    <property type="match status" value="1"/>
</dbReference>